<dbReference type="Gene3D" id="3.40.50.720">
    <property type="entry name" value="NAD(P)-binding Rossmann-like Domain"/>
    <property type="match status" value="1"/>
</dbReference>
<dbReference type="InterPro" id="IPR050085">
    <property type="entry name" value="AGPR"/>
</dbReference>
<dbReference type="CDD" id="cd23939">
    <property type="entry name" value="AGPR_1_C_LysY"/>
    <property type="match status" value="1"/>
</dbReference>
<dbReference type="GO" id="GO:0006526">
    <property type="term" value="P:L-arginine biosynthetic process"/>
    <property type="evidence" value="ECO:0007669"/>
    <property type="project" value="InterPro"/>
</dbReference>
<dbReference type="InterPro" id="IPR000534">
    <property type="entry name" value="Semialdehyde_DH_NAD-bd"/>
</dbReference>
<keyword evidence="5" id="KW-0457">Lysine biosynthesis</keyword>
<dbReference type="Pfam" id="PF01118">
    <property type="entry name" value="Semialdhyde_dh"/>
    <property type="match status" value="1"/>
</dbReference>
<dbReference type="InterPro" id="IPR058924">
    <property type="entry name" value="AGPR_dimerisation_dom"/>
</dbReference>
<evidence type="ECO:0000256" key="3">
    <source>
        <dbReference type="ARBA" id="ARBA00022857"/>
    </source>
</evidence>
<sequence length="346" mass="38507">MITVSIFGASGYAGGELLRILLDHPDVNILQATSRQFAGQSVTVVHPNLRKKTNLIFSSPQELKKCDVLFVGLPNCESMKLMPNLMKLADKIVDLGADYRLNDKAVFEHWYTQEHVNPQYIPQFAYGITELHRDDIKKSNYVACGGCEATVSILSLYPLVKHNLIEEKVIIDAKMSSSQAGNKSTLSSHHPERAGVVRSYMPSGHRHTAEILQELAPFNTKMDVAISATAIDMVRGLLVTIHTTPKKGVTEKDVWKAYRAEYGSEPFIRIVKERQGLYRFPEPKILQGTNYCDIGFEMDKVSSRLVVIGAIDNLVKGTAGQAVQAMNIMYGFPEERGLEFSGLHPI</sequence>
<dbReference type="GO" id="GO:0003942">
    <property type="term" value="F:N-acetyl-gamma-glutamyl-phosphate reductase activity"/>
    <property type="evidence" value="ECO:0007669"/>
    <property type="project" value="InterPro"/>
</dbReference>
<dbReference type="GO" id="GO:0070401">
    <property type="term" value="F:NADP+ binding"/>
    <property type="evidence" value="ECO:0007669"/>
    <property type="project" value="InterPro"/>
</dbReference>
<dbReference type="SUPFAM" id="SSF51735">
    <property type="entry name" value="NAD(P)-binding Rossmann-fold domains"/>
    <property type="match status" value="1"/>
</dbReference>
<dbReference type="PANTHER" id="PTHR32338">
    <property type="entry name" value="N-ACETYL-GAMMA-GLUTAMYL-PHOSPHATE REDUCTASE, CHLOROPLASTIC-RELATED-RELATED"/>
    <property type="match status" value="1"/>
</dbReference>
<comment type="caution">
    <text evidence="7">The sequence shown here is derived from an EMBL/GenBank/DDBJ whole genome shotgun (WGS) entry which is preliminary data.</text>
</comment>
<evidence type="ECO:0000313" key="7">
    <source>
        <dbReference type="EMBL" id="PIQ71331.1"/>
    </source>
</evidence>
<reference evidence="7 8" key="1">
    <citation type="submission" date="2017-09" db="EMBL/GenBank/DDBJ databases">
        <title>Depth-based differentiation of microbial function through sediment-hosted aquifers and enrichment of novel symbionts in the deep terrestrial subsurface.</title>
        <authorList>
            <person name="Probst A.J."/>
            <person name="Ladd B."/>
            <person name="Jarett J.K."/>
            <person name="Geller-Mcgrath D.E."/>
            <person name="Sieber C.M."/>
            <person name="Emerson J.B."/>
            <person name="Anantharaman K."/>
            <person name="Thomas B.C."/>
            <person name="Malmstrom R."/>
            <person name="Stieglmeier M."/>
            <person name="Klingl A."/>
            <person name="Woyke T."/>
            <person name="Ryan C.M."/>
            <person name="Banfield J.F."/>
        </authorList>
    </citation>
    <scope>NUCLEOTIDE SEQUENCE [LARGE SCALE GENOMIC DNA]</scope>
    <source>
        <strain evidence="7">CG11_big_fil_rev_8_21_14_0_20_37_16</strain>
    </source>
</reference>
<feature type="domain" description="Semialdehyde dehydrogenase NAD-binding" evidence="6">
    <location>
        <begin position="3"/>
        <end position="139"/>
    </location>
</feature>
<dbReference type="SUPFAM" id="SSF55347">
    <property type="entry name" value="Glyceraldehyde-3-phosphate dehydrogenase-like, C-terminal domain"/>
    <property type="match status" value="1"/>
</dbReference>
<accession>A0A2H0KJA2</accession>
<keyword evidence="4" id="KW-0560">Oxidoreductase</keyword>
<dbReference type="InterPro" id="IPR000706">
    <property type="entry name" value="AGPR_type-1"/>
</dbReference>
<dbReference type="NCBIfam" id="TIGR01850">
    <property type="entry name" value="argC"/>
    <property type="match status" value="1"/>
</dbReference>
<dbReference type="EMBL" id="PCVK01000116">
    <property type="protein sequence ID" value="PIQ71331.1"/>
    <property type="molecule type" value="Genomic_DNA"/>
</dbReference>
<evidence type="ECO:0000256" key="1">
    <source>
        <dbReference type="ARBA" id="ARBA00022490"/>
    </source>
</evidence>
<evidence type="ECO:0000313" key="8">
    <source>
        <dbReference type="Proteomes" id="UP000229497"/>
    </source>
</evidence>
<dbReference type="Gene3D" id="3.30.360.10">
    <property type="entry name" value="Dihydrodipicolinate Reductase, domain 2"/>
    <property type="match status" value="1"/>
</dbReference>
<evidence type="ECO:0000256" key="5">
    <source>
        <dbReference type="ARBA" id="ARBA00023154"/>
    </source>
</evidence>
<dbReference type="PANTHER" id="PTHR32338:SF11">
    <property type="entry name" value="[LYSW]-L-2-AMINOADIPATE_[LYSW]-L-GLUTAMATE PHOSPHATE REDUCTASE-RELATED"/>
    <property type="match status" value="1"/>
</dbReference>
<name>A0A2H0KJA2_9BACT</name>
<dbReference type="SMART" id="SM00859">
    <property type="entry name" value="Semialdhyde_dh"/>
    <property type="match status" value="1"/>
</dbReference>
<protein>
    <submittedName>
        <fullName evidence="7">N-acetyl-gamma-glutamyl-phosphate reductase</fullName>
    </submittedName>
</protein>
<dbReference type="HAMAP" id="MF_00150">
    <property type="entry name" value="ArgC_type1"/>
    <property type="match status" value="1"/>
</dbReference>
<organism evidence="7 8">
    <name type="scientific">Candidatus Roizmanbacteria bacterium CG11_big_fil_rev_8_21_14_0_20_37_16</name>
    <dbReference type="NCBI Taxonomy" id="1974857"/>
    <lineage>
        <taxon>Bacteria</taxon>
        <taxon>Candidatus Roizmaniibacteriota</taxon>
    </lineage>
</organism>
<keyword evidence="2" id="KW-0028">Amino-acid biosynthesis</keyword>
<keyword evidence="1" id="KW-0963">Cytoplasm</keyword>
<evidence type="ECO:0000256" key="2">
    <source>
        <dbReference type="ARBA" id="ARBA00022605"/>
    </source>
</evidence>
<evidence type="ECO:0000259" key="6">
    <source>
        <dbReference type="SMART" id="SM00859"/>
    </source>
</evidence>
<dbReference type="Proteomes" id="UP000229497">
    <property type="component" value="Unassembled WGS sequence"/>
</dbReference>
<dbReference type="InterPro" id="IPR037535">
    <property type="entry name" value="LysY"/>
</dbReference>
<dbReference type="HAMAP" id="MF_02083">
    <property type="entry name" value="LysY"/>
    <property type="match status" value="1"/>
</dbReference>
<proteinExistence type="inferred from homology"/>
<dbReference type="InterPro" id="IPR036291">
    <property type="entry name" value="NAD(P)-bd_dom_sf"/>
</dbReference>
<dbReference type="Pfam" id="PF22698">
    <property type="entry name" value="Semialdhyde_dhC_1"/>
    <property type="match status" value="1"/>
</dbReference>
<dbReference type="GO" id="GO:0009085">
    <property type="term" value="P:lysine biosynthetic process"/>
    <property type="evidence" value="ECO:0007669"/>
    <property type="project" value="UniProtKB-KW"/>
</dbReference>
<dbReference type="AlphaFoldDB" id="A0A2H0KJA2"/>
<evidence type="ECO:0000256" key="4">
    <source>
        <dbReference type="ARBA" id="ARBA00023002"/>
    </source>
</evidence>
<gene>
    <name evidence="7" type="ORF">COV87_04095</name>
</gene>
<keyword evidence="3" id="KW-0521">NADP</keyword>
<dbReference type="GO" id="GO:0051287">
    <property type="term" value="F:NAD binding"/>
    <property type="evidence" value="ECO:0007669"/>
    <property type="project" value="InterPro"/>
</dbReference>